<organism evidence="10 11">
    <name type="scientific">Candidatus Nitrosoglobus terrae</name>
    <dbReference type="NCBI Taxonomy" id="1630141"/>
    <lineage>
        <taxon>Bacteria</taxon>
        <taxon>Pseudomonadati</taxon>
        <taxon>Pseudomonadota</taxon>
        <taxon>Gammaproteobacteria</taxon>
        <taxon>Chromatiales</taxon>
        <taxon>Chromatiaceae</taxon>
        <taxon>Candidatus Nitrosoglobus</taxon>
    </lineage>
</organism>
<dbReference type="GO" id="GO:0032259">
    <property type="term" value="P:methylation"/>
    <property type="evidence" value="ECO:0007669"/>
    <property type="project" value="UniProtKB-KW"/>
</dbReference>
<name>A0A1Q2SK71_9GAMM</name>
<dbReference type="GO" id="GO:0008170">
    <property type="term" value="F:N-methyltransferase activity"/>
    <property type="evidence" value="ECO:0007669"/>
    <property type="project" value="InterPro"/>
</dbReference>
<comment type="catalytic activity">
    <reaction evidence="7">
        <text>a 2'-deoxycytidine in DNA + S-adenosyl-L-methionine = an N(4)-methyl-2'-deoxycytidine in DNA + S-adenosyl-L-homocysteine + H(+)</text>
        <dbReference type="Rhea" id="RHEA:16857"/>
        <dbReference type="Rhea" id="RHEA-COMP:11369"/>
        <dbReference type="Rhea" id="RHEA-COMP:13674"/>
        <dbReference type="ChEBI" id="CHEBI:15378"/>
        <dbReference type="ChEBI" id="CHEBI:57856"/>
        <dbReference type="ChEBI" id="CHEBI:59789"/>
        <dbReference type="ChEBI" id="CHEBI:85452"/>
        <dbReference type="ChEBI" id="CHEBI:137933"/>
        <dbReference type="EC" id="2.1.1.113"/>
    </reaction>
</comment>
<dbReference type="GO" id="GO:0003677">
    <property type="term" value="F:DNA binding"/>
    <property type="evidence" value="ECO:0007669"/>
    <property type="project" value="UniProtKB-KW"/>
</dbReference>
<dbReference type="Pfam" id="PF01555">
    <property type="entry name" value="N6_N4_Mtase"/>
    <property type="match status" value="1"/>
</dbReference>
<gene>
    <name evidence="10" type="ORF">TAO_0148</name>
</gene>
<keyword evidence="5" id="KW-0680">Restriction system</keyword>
<dbReference type="RefSeq" id="WP_231910521.1">
    <property type="nucleotide sequence ID" value="NZ_AP014836.1"/>
</dbReference>
<keyword evidence="11" id="KW-1185">Reference proteome</keyword>
<feature type="domain" description="DNA methylase N-4/N-6" evidence="9">
    <location>
        <begin position="43"/>
        <end position="183"/>
    </location>
</feature>
<evidence type="ECO:0000313" key="11">
    <source>
        <dbReference type="Proteomes" id="UP000243679"/>
    </source>
</evidence>
<dbReference type="Gene3D" id="3.40.50.150">
    <property type="entry name" value="Vaccinia Virus protein VP39"/>
    <property type="match status" value="1"/>
</dbReference>
<evidence type="ECO:0000256" key="2">
    <source>
        <dbReference type="ARBA" id="ARBA00022603"/>
    </source>
</evidence>
<evidence type="ECO:0000256" key="6">
    <source>
        <dbReference type="ARBA" id="ARBA00023125"/>
    </source>
</evidence>
<dbReference type="GO" id="GO:0015667">
    <property type="term" value="F:site-specific DNA-methyltransferase (cytosine-N4-specific) activity"/>
    <property type="evidence" value="ECO:0007669"/>
    <property type="project" value="UniProtKB-EC"/>
</dbReference>
<keyword evidence="3 10" id="KW-0808">Transferase</keyword>
<dbReference type="InterPro" id="IPR002941">
    <property type="entry name" value="DNA_methylase_N4/N6"/>
</dbReference>
<proteinExistence type="inferred from homology"/>
<dbReference type="PROSITE" id="PS00093">
    <property type="entry name" value="N4_MTASE"/>
    <property type="match status" value="1"/>
</dbReference>
<dbReference type="InterPro" id="IPR017985">
    <property type="entry name" value="MeTrfase_CN4_CS"/>
</dbReference>
<comment type="similarity">
    <text evidence="1">Belongs to the N(4)/N(6)-methyltransferase family. N(4) subfamily.</text>
</comment>
<protein>
    <recommendedName>
        <fullName evidence="8">Methyltransferase</fullName>
        <ecNumber evidence="8">2.1.1.-</ecNumber>
    </recommendedName>
</protein>
<dbReference type="SUPFAM" id="SSF53335">
    <property type="entry name" value="S-adenosyl-L-methionine-dependent methyltransferases"/>
    <property type="match status" value="1"/>
</dbReference>
<dbReference type="PRINTS" id="PR00508">
    <property type="entry name" value="S21N4MTFRASE"/>
</dbReference>
<evidence type="ECO:0000256" key="3">
    <source>
        <dbReference type="ARBA" id="ARBA00022679"/>
    </source>
</evidence>
<reference evidence="10 11" key="1">
    <citation type="journal article" date="2017" name="ISME J.">
        <title>An acid-tolerant ammonia-oxidizing ?-proteobacterium from soil.</title>
        <authorList>
            <person name="Hayatsu M."/>
            <person name="Tago K."/>
            <person name="Uchiyama I."/>
            <person name="Toyoda A."/>
            <person name="Wang Y."/>
            <person name="Shimomura Y."/>
            <person name="Okubo T."/>
            <person name="Kurisu F."/>
            <person name="Hirono Y."/>
            <person name="Nonaka K."/>
            <person name="Akiyama H."/>
            <person name="Itoh T."/>
            <person name="Takami H."/>
        </authorList>
    </citation>
    <scope>NUCLEOTIDE SEQUENCE [LARGE SCALE GENOMIC DNA]</scope>
    <source>
        <strain evidence="10 11">TAO100</strain>
    </source>
</reference>
<evidence type="ECO:0000256" key="7">
    <source>
        <dbReference type="ARBA" id="ARBA00049120"/>
    </source>
</evidence>
<dbReference type="KEGG" id="ntt:TAO_0148"/>
<dbReference type="GO" id="GO:0009307">
    <property type="term" value="P:DNA restriction-modification system"/>
    <property type="evidence" value="ECO:0007669"/>
    <property type="project" value="UniProtKB-KW"/>
</dbReference>
<evidence type="ECO:0000313" key="10">
    <source>
        <dbReference type="EMBL" id="BAW79518.1"/>
    </source>
</evidence>
<dbReference type="EMBL" id="AP014836">
    <property type="protein sequence ID" value="BAW79518.1"/>
    <property type="molecule type" value="Genomic_DNA"/>
</dbReference>
<evidence type="ECO:0000256" key="8">
    <source>
        <dbReference type="RuleBase" id="RU362026"/>
    </source>
</evidence>
<keyword evidence="2 10" id="KW-0489">Methyltransferase</keyword>
<dbReference type="Proteomes" id="UP000243679">
    <property type="component" value="Chromosome"/>
</dbReference>
<dbReference type="AlphaFoldDB" id="A0A1Q2SK71"/>
<evidence type="ECO:0000259" key="9">
    <source>
        <dbReference type="Pfam" id="PF01555"/>
    </source>
</evidence>
<dbReference type="InterPro" id="IPR001091">
    <property type="entry name" value="RM_Methyltransferase"/>
</dbReference>
<evidence type="ECO:0000256" key="1">
    <source>
        <dbReference type="ARBA" id="ARBA00010203"/>
    </source>
</evidence>
<keyword evidence="6" id="KW-0238">DNA-binding</keyword>
<accession>A0A1Q2SK71</accession>
<keyword evidence="4" id="KW-0949">S-adenosyl-L-methionine</keyword>
<dbReference type="InterPro" id="IPR029063">
    <property type="entry name" value="SAM-dependent_MTases_sf"/>
</dbReference>
<evidence type="ECO:0000256" key="4">
    <source>
        <dbReference type="ARBA" id="ARBA00022691"/>
    </source>
</evidence>
<dbReference type="EC" id="2.1.1.-" evidence="8"/>
<dbReference type="REBASE" id="177262">
    <property type="entry name" value="M.Nte100ORF148P"/>
</dbReference>
<evidence type="ECO:0000256" key="5">
    <source>
        <dbReference type="ARBA" id="ARBA00022747"/>
    </source>
</evidence>
<sequence length="206" mass="23177">MPHIAKDTALIAKIERTLPLIPTRHNLYNTDARDLDFLDLGSVHLVLTSPPYWTLKKYHDHPSQLGAVVDYTEFLDQLDKVWHGCYRVLVPGGRLVCVVGDVCLSRRKNDGEHTVVPLHASIQDRCRKLGYSNLTPIIWHKITNAKYEAIGSGGGFLGKPYEPNAIIKNDIEFILMERKPGGYRSPSVAARVLSVILADQHKSRPY</sequence>